<name>A0ACB9ZSK6_CATRO</name>
<proteinExistence type="predicted"/>
<protein>
    <submittedName>
        <fullName evidence="1">Uncharacterized protein</fullName>
    </submittedName>
</protein>
<evidence type="ECO:0000313" key="2">
    <source>
        <dbReference type="Proteomes" id="UP001060085"/>
    </source>
</evidence>
<reference evidence="2" key="1">
    <citation type="journal article" date="2023" name="Nat. Plants">
        <title>Single-cell RNA sequencing provides a high-resolution roadmap for understanding the multicellular compartmentation of specialized metabolism.</title>
        <authorList>
            <person name="Sun S."/>
            <person name="Shen X."/>
            <person name="Li Y."/>
            <person name="Li Y."/>
            <person name="Wang S."/>
            <person name="Li R."/>
            <person name="Zhang H."/>
            <person name="Shen G."/>
            <person name="Guo B."/>
            <person name="Wei J."/>
            <person name="Xu J."/>
            <person name="St-Pierre B."/>
            <person name="Chen S."/>
            <person name="Sun C."/>
        </authorList>
    </citation>
    <scope>NUCLEOTIDE SEQUENCE [LARGE SCALE GENOMIC DNA]</scope>
</reference>
<accession>A0ACB9ZSK6</accession>
<organism evidence="1 2">
    <name type="scientific">Catharanthus roseus</name>
    <name type="common">Madagascar periwinkle</name>
    <name type="synonym">Vinca rosea</name>
    <dbReference type="NCBI Taxonomy" id="4058"/>
    <lineage>
        <taxon>Eukaryota</taxon>
        <taxon>Viridiplantae</taxon>
        <taxon>Streptophyta</taxon>
        <taxon>Embryophyta</taxon>
        <taxon>Tracheophyta</taxon>
        <taxon>Spermatophyta</taxon>
        <taxon>Magnoliopsida</taxon>
        <taxon>eudicotyledons</taxon>
        <taxon>Gunneridae</taxon>
        <taxon>Pentapetalae</taxon>
        <taxon>asterids</taxon>
        <taxon>lamiids</taxon>
        <taxon>Gentianales</taxon>
        <taxon>Apocynaceae</taxon>
        <taxon>Rauvolfioideae</taxon>
        <taxon>Vinceae</taxon>
        <taxon>Catharanthinae</taxon>
        <taxon>Catharanthus</taxon>
    </lineage>
</organism>
<dbReference type="Proteomes" id="UP001060085">
    <property type="component" value="Linkage Group LG08"/>
</dbReference>
<evidence type="ECO:0000313" key="1">
    <source>
        <dbReference type="EMBL" id="KAI5649187.1"/>
    </source>
</evidence>
<keyword evidence="2" id="KW-1185">Reference proteome</keyword>
<gene>
    <name evidence="1" type="ORF">M9H77_35192</name>
</gene>
<dbReference type="EMBL" id="CM044708">
    <property type="protein sequence ID" value="KAI5649187.1"/>
    <property type="molecule type" value="Genomic_DNA"/>
</dbReference>
<comment type="caution">
    <text evidence="1">The sequence shown here is derived from an EMBL/GenBank/DDBJ whole genome shotgun (WGS) entry which is preliminary data.</text>
</comment>
<sequence length="247" mass="28139">MYSIRIVFIGTKYKRLQNLEEMCFIIKELEPNHGRSVRKGRGRRIYTKVDIRTDCKAMIEFRLNDVSGCTVTKHNDSHNHGLCVVSQRHFMRSQRGVTKNNAGYLQELKDSGVSIATGLMVSKKQVVERSGVQLLVRISSLEVLYHLKGVTQLTTIFDEVISEWRSNTNMEEFRCNQWHVEMKGVGDSEKVNKKDIAGSKNEGGSSNIKDPVGRHAKGEYNVRKKSIVEIKCNQAKGKRKSALMHKN</sequence>